<dbReference type="PANTHER" id="PTHR32060">
    <property type="entry name" value="TAIL-SPECIFIC PROTEASE"/>
    <property type="match status" value="1"/>
</dbReference>
<dbReference type="Proteomes" id="UP000614460">
    <property type="component" value="Unassembled WGS sequence"/>
</dbReference>
<evidence type="ECO:0000259" key="1">
    <source>
        <dbReference type="SMART" id="SM00245"/>
    </source>
</evidence>
<dbReference type="InterPro" id="IPR029045">
    <property type="entry name" value="ClpP/crotonase-like_dom_sf"/>
</dbReference>
<dbReference type="GO" id="GO:0008236">
    <property type="term" value="F:serine-type peptidase activity"/>
    <property type="evidence" value="ECO:0007669"/>
    <property type="project" value="InterPro"/>
</dbReference>
<dbReference type="GO" id="GO:0006508">
    <property type="term" value="P:proteolysis"/>
    <property type="evidence" value="ECO:0007669"/>
    <property type="project" value="InterPro"/>
</dbReference>
<sequence>MLKFLFSLSFLILLQFLGFSQIDTNRYNLSFKHVENNIPRGWKIDGSMFSDYQATNNGSDTTIFSIKNKGLSPDEVGFVYFDIDDNFAGKKLTLYADISTDSIVSDGSAGLYLSLMPKVDIMNMLGNKVNGTTDWNNYGISINLNPKETKKIRIGIYVIGKGTAKFKNLKILVDDIDYSKSSVYQPKILSDSIYNFNSHVPDFELTSERIKRIKLTGQVLGLLKYFHPQVMVGKWDMDTELFKFFPSILKNQSALEFEQEIIGWIDQFGVFNKLNTLNQPETDSIKLKADHTWIDKLDFSSGLKQKLKDLTMAEKGDTNVYVSYFGSATNVSLNEYKYASVSKSDVGFRLLGLFRYWNTIQYYYPYRYLIDTPWDLELEKFIPTFVAANTEAKLDRAYLQLFSKINDTHAFSELSDYYHRGVFGKRRVNFSTKLVENNLVINSLGADSVGLSKSIQVGDVIQSIGGIRVSERIKVLRPFIAASNEVVAMRDLSQRLTQTNADSLELRISNGNKERTITVPTYSFEEVRPFQQDTRPYYLIDANIAYLNIGNFVEDDFEDFIKILEASKGLILDFRGYPKIYSHELFAKYLFSKKSEYVKFSSNMGFRPGEFRFSYSSFLKHEGAPLYKGKVIVLINEDTQSASEYQVMALRQSANVTVVGSTTAGADGNISWIPLPFGYRTAFSALGVYYPDGTETQGLGIIPDIKVELKVKDVRNHHDPYLAKALQLINK</sequence>
<dbReference type="GO" id="GO:0004175">
    <property type="term" value="F:endopeptidase activity"/>
    <property type="evidence" value="ECO:0007669"/>
    <property type="project" value="TreeGrafter"/>
</dbReference>
<dbReference type="GO" id="GO:0030288">
    <property type="term" value="C:outer membrane-bounded periplasmic space"/>
    <property type="evidence" value="ECO:0007669"/>
    <property type="project" value="TreeGrafter"/>
</dbReference>
<keyword evidence="3" id="KW-1185">Reference proteome</keyword>
<evidence type="ECO:0000313" key="3">
    <source>
        <dbReference type="Proteomes" id="UP000614460"/>
    </source>
</evidence>
<gene>
    <name evidence="2" type="ORF">GCM10011516_13060</name>
</gene>
<dbReference type="CDD" id="cd07562">
    <property type="entry name" value="Peptidase_S41_TRI"/>
    <property type="match status" value="1"/>
</dbReference>
<name>A0A8H9FYR6_9SPHI</name>
<reference evidence="2" key="2">
    <citation type="submission" date="2020-09" db="EMBL/GenBank/DDBJ databases">
        <authorList>
            <person name="Sun Q."/>
            <person name="Zhou Y."/>
        </authorList>
    </citation>
    <scope>NUCLEOTIDE SEQUENCE</scope>
    <source>
        <strain evidence="2">CGMCC 1.15966</strain>
    </source>
</reference>
<dbReference type="GO" id="GO:0007165">
    <property type="term" value="P:signal transduction"/>
    <property type="evidence" value="ECO:0007669"/>
    <property type="project" value="TreeGrafter"/>
</dbReference>
<organism evidence="2 3">
    <name type="scientific">Sphingobacterium cellulitidis</name>
    <dbReference type="NCBI Taxonomy" id="1768011"/>
    <lineage>
        <taxon>Bacteria</taxon>
        <taxon>Pseudomonadati</taxon>
        <taxon>Bacteroidota</taxon>
        <taxon>Sphingobacteriia</taxon>
        <taxon>Sphingobacteriales</taxon>
        <taxon>Sphingobacteriaceae</taxon>
        <taxon>Sphingobacterium</taxon>
    </lineage>
</organism>
<dbReference type="EMBL" id="BMKM01000002">
    <property type="protein sequence ID" value="GGE16712.1"/>
    <property type="molecule type" value="Genomic_DNA"/>
</dbReference>
<dbReference type="Pfam" id="PF03572">
    <property type="entry name" value="Peptidase_S41"/>
    <property type="match status" value="1"/>
</dbReference>
<accession>A0A8H9FYR6</accession>
<dbReference type="PANTHER" id="PTHR32060:SF30">
    <property type="entry name" value="CARBOXY-TERMINAL PROCESSING PROTEASE CTPA"/>
    <property type="match status" value="1"/>
</dbReference>
<evidence type="ECO:0000313" key="2">
    <source>
        <dbReference type="EMBL" id="GGE16712.1"/>
    </source>
</evidence>
<proteinExistence type="predicted"/>
<dbReference type="Gene3D" id="3.90.226.10">
    <property type="entry name" value="2-enoyl-CoA Hydratase, Chain A, domain 1"/>
    <property type="match status" value="1"/>
</dbReference>
<dbReference type="Gene3D" id="2.60.120.260">
    <property type="entry name" value="Galactose-binding domain-like"/>
    <property type="match status" value="1"/>
</dbReference>
<reference evidence="2" key="1">
    <citation type="journal article" date="2014" name="Int. J. Syst. Evol. Microbiol.">
        <title>Complete genome sequence of Corynebacterium casei LMG S-19264T (=DSM 44701T), isolated from a smear-ripened cheese.</title>
        <authorList>
            <consortium name="US DOE Joint Genome Institute (JGI-PGF)"/>
            <person name="Walter F."/>
            <person name="Albersmeier A."/>
            <person name="Kalinowski J."/>
            <person name="Ruckert C."/>
        </authorList>
    </citation>
    <scope>NUCLEOTIDE SEQUENCE</scope>
    <source>
        <strain evidence="2">CGMCC 1.15966</strain>
    </source>
</reference>
<dbReference type="InterPro" id="IPR005151">
    <property type="entry name" value="Tail-specific_protease"/>
</dbReference>
<dbReference type="RefSeq" id="WP_182498982.1">
    <property type="nucleotide sequence ID" value="NZ_BMKM01000002.1"/>
</dbReference>
<dbReference type="AlphaFoldDB" id="A0A8H9FYR6"/>
<dbReference type="SUPFAM" id="SSF52096">
    <property type="entry name" value="ClpP/crotonase"/>
    <property type="match status" value="1"/>
</dbReference>
<protein>
    <recommendedName>
        <fullName evidence="1">Tail specific protease domain-containing protein</fullName>
    </recommendedName>
</protein>
<comment type="caution">
    <text evidence="2">The sequence shown here is derived from an EMBL/GenBank/DDBJ whole genome shotgun (WGS) entry which is preliminary data.</text>
</comment>
<feature type="domain" description="Tail specific protease" evidence="1">
    <location>
        <begin position="512"/>
        <end position="708"/>
    </location>
</feature>
<dbReference type="SMART" id="SM00245">
    <property type="entry name" value="TSPc"/>
    <property type="match status" value="1"/>
</dbReference>